<comment type="caution">
    <text evidence="1">The sequence shown here is derived from an EMBL/GenBank/DDBJ whole genome shotgun (WGS) entry which is preliminary data.</text>
</comment>
<proteinExistence type="predicted"/>
<gene>
    <name evidence="1" type="ORF">E2C01_033988</name>
</gene>
<keyword evidence="2" id="KW-1185">Reference proteome</keyword>
<accession>A0A5B7EZC0</accession>
<reference evidence="1 2" key="1">
    <citation type="submission" date="2019-05" db="EMBL/GenBank/DDBJ databases">
        <title>Another draft genome of Portunus trituberculatus and its Hox gene families provides insights of decapod evolution.</title>
        <authorList>
            <person name="Jeong J.-H."/>
            <person name="Song I."/>
            <person name="Kim S."/>
            <person name="Choi T."/>
            <person name="Kim D."/>
            <person name="Ryu S."/>
            <person name="Kim W."/>
        </authorList>
    </citation>
    <scope>NUCLEOTIDE SEQUENCE [LARGE SCALE GENOMIC DNA]</scope>
    <source>
        <tissue evidence="1">Muscle</tissue>
    </source>
</reference>
<dbReference type="EMBL" id="VSRR010004688">
    <property type="protein sequence ID" value="MPC40430.1"/>
    <property type="molecule type" value="Genomic_DNA"/>
</dbReference>
<organism evidence="1 2">
    <name type="scientific">Portunus trituberculatus</name>
    <name type="common">Swimming crab</name>
    <name type="synonym">Neptunus trituberculatus</name>
    <dbReference type="NCBI Taxonomy" id="210409"/>
    <lineage>
        <taxon>Eukaryota</taxon>
        <taxon>Metazoa</taxon>
        <taxon>Ecdysozoa</taxon>
        <taxon>Arthropoda</taxon>
        <taxon>Crustacea</taxon>
        <taxon>Multicrustacea</taxon>
        <taxon>Malacostraca</taxon>
        <taxon>Eumalacostraca</taxon>
        <taxon>Eucarida</taxon>
        <taxon>Decapoda</taxon>
        <taxon>Pleocyemata</taxon>
        <taxon>Brachyura</taxon>
        <taxon>Eubrachyura</taxon>
        <taxon>Portunoidea</taxon>
        <taxon>Portunidae</taxon>
        <taxon>Portuninae</taxon>
        <taxon>Portunus</taxon>
    </lineage>
</organism>
<name>A0A5B7EZC0_PORTR</name>
<evidence type="ECO:0000313" key="2">
    <source>
        <dbReference type="Proteomes" id="UP000324222"/>
    </source>
</evidence>
<dbReference type="AlphaFoldDB" id="A0A5B7EZC0"/>
<dbReference type="Proteomes" id="UP000324222">
    <property type="component" value="Unassembled WGS sequence"/>
</dbReference>
<sequence length="60" mass="6467">MPCGRRGCNGSDDPPTRSITAVHLLFSGHGSLGSMCTPLPSTASTHNTRYYTQHSLSRFT</sequence>
<evidence type="ECO:0000313" key="1">
    <source>
        <dbReference type="EMBL" id="MPC40430.1"/>
    </source>
</evidence>
<protein>
    <submittedName>
        <fullName evidence="1">Uncharacterized protein</fullName>
    </submittedName>
</protein>